<keyword evidence="9" id="KW-0812">Transmembrane</keyword>
<dbReference type="Proteomes" id="UP000247476">
    <property type="component" value="Unassembled WGS sequence"/>
</dbReference>
<keyword evidence="8" id="KW-0902">Two-component regulatory system</keyword>
<name>A0A2V5KIL5_9BACL</name>
<dbReference type="InterPro" id="IPR036890">
    <property type="entry name" value="HATPase_C_sf"/>
</dbReference>
<feature type="domain" description="Histidine kinase" evidence="10">
    <location>
        <begin position="308"/>
        <end position="414"/>
    </location>
</feature>
<evidence type="ECO:0000256" key="7">
    <source>
        <dbReference type="ARBA" id="ARBA00022840"/>
    </source>
</evidence>
<keyword evidence="5" id="KW-0547">Nucleotide-binding</keyword>
<dbReference type="OrthoDB" id="1674512at2"/>
<dbReference type="PRINTS" id="PR00344">
    <property type="entry name" value="BCTRLSENSOR"/>
</dbReference>
<protein>
    <recommendedName>
        <fullName evidence="2">histidine kinase</fullName>
        <ecNumber evidence="2">2.7.13.3</ecNumber>
    </recommendedName>
</protein>
<evidence type="ECO:0000256" key="4">
    <source>
        <dbReference type="ARBA" id="ARBA00022679"/>
    </source>
</evidence>
<comment type="caution">
    <text evidence="11">The sequence shown here is derived from an EMBL/GenBank/DDBJ whole genome shotgun (WGS) entry which is preliminary data.</text>
</comment>
<dbReference type="RefSeq" id="WP_110840388.1">
    <property type="nucleotide sequence ID" value="NZ_QJVJ01000005.1"/>
</dbReference>
<sequence length="430" mass="48095">MSDRIRILIVIMAATALLGEVKLNPFGDTFRISLGIVVYFFGLLWFSVPVLSTGLLTGGAVVLFRVGMDLAGGDAGLFESFMRHSSTFGFYLCFAVAVKLMRIRKQAEFPIRVGLIGAAADFTSNVAELTGRYLLLDGAPPTWHGILLVAMAGVLRSFFVVGLYNMLSIRQVRQEAEWRKLELDRMMLLNSSLYEESFFLRKLMAQVEMLTRESYRLYRRLMEQRVAEHRAALHMAENVHELKKDMQRIMAGLSKLMRPNEAGERLPIPELCGLAVRANEKYADSLGKRIAFRVEAGVQLSTNQVYALLSILNNLLANAVEAIAEEGEVVVEAELVDDWVRFQVRDDGPGISNPEREWVFEPGYTTKFDSEGYSSTGIGLTHARDIAKSLGGALELREQAVGGARFELRVPVDQLMRKEEDEADEALSDR</sequence>
<evidence type="ECO:0000256" key="9">
    <source>
        <dbReference type="SAM" id="Phobius"/>
    </source>
</evidence>
<organism evidence="11 12">
    <name type="scientific">Paenibacillus flagellatus</name>
    <dbReference type="NCBI Taxonomy" id="2211139"/>
    <lineage>
        <taxon>Bacteria</taxon>
        <taxon>Bacillati</taxon>
        <taxon>Bacillota</taxon>
        <taxon>Bacilli</taxon>
        <taxon>Bacillales</taxon>
        <taxon>Paenibacillaceae</taxon>
        <taxon>Paenibacillus</taxon>
    </lineage>
</organism>
<keyword evidence="12" id="KW-1185">Reference proteome</keyword>
<evidence type="ECO:0000256" key="1">
    <source>
        <dbReference type="ARBA" id="ARBA00000085"/>
    </source>
</evidence>
<dbReference type="InterPro" id="IPR005467">
    <property type="entry name" value="His_kinase_dom"/>
</dbReference>
<dbReference type="PROSITE" id="PS50109">
    <property type="entry name" value="HIS_KIN"/>
    <property type="match status" value="1"/>
</dbReference>
<evidence type="ECO:0000313" key="12">
    <source>
        <dbReference type="Proteomes" id="UP000247476"/>
    </source>
</evidence>
<proteinExistence type="predicted"/>
<dbReference type="InterPro" id="IPR003594">
    <property type="entry name" value="HATPase_dom"/>
</dbReference>
<keyword evidence="9" id="KW-0472">Membrane</keyword>
<dbReference type="AlphaFoldDB" id="A0A2V5KIL5"/>
<keyword evidence="9" id="KW-1133">Transmembrane helix</keyword>
<keyword evidence="3" id="KW-0597">Phosphoprotein</keyword>
<reference evidence="11 12" key="1">
    <citation type="submission" date="2018-05" db="EMBL/GenBank/DDBJ databases">
        <title>Paenibacillus flagellatus sp. nov., isolated from selenium mineral soil.</title>
        <authorList>
            <person name="Dai X."/>
        </authorList>
    </citation>
    <scope>NUCLEOTIDE SEQUENCE [LARGE SCALE GENOMIC DNA]</scope>
    <source>
        <strain evidence="11 12">DXL2</strain>
    </source>
</reference>
<gene>
    <name evidence="11" type="ORF">DLM86_12710</name>
</gene>
<evidence type="ECO:0000313" key="11">
    <source>
        <dbReference type="EMBL" id="PYI54330.1"/>
    </source>
</evidence>
<dbReference type="PANTHER" id="PTHR44936:SF9">
    <property type="entry name" value="SENSOR PROTEIN CREC"/>
    <property type="match status" value="1"/>
</dbReference>
<evidence type="ECO:0000256" key="6">
    <source>
        <dbReference type="ARBA" id="ARBA00022777"/>
    </source>
</evidence>
<dbReference type="InterPro" id="IPR004358">
    <property type="entry name" value="Sig_transdc_His_kin-like_C"/>
</dbReference>
<evidence type="ECO:0000256" key="8">
    <source>
        <dbReference type="ARBA" id="ARBA00023012"/>
    </source>
</evidence>
<dbReference type="EC" id="2.7.13.3" evidence="2"/>
<dbReference type="Pfam" id="PF02518">
    <property type="entry name" value="HATPase_c"/>
    <property type="match status" value="1"/>
</dbReference>
<keyword evidence="6 11" id="KW-0418">Kinase</keyword>
<dbReference type="Gene3D" id="3.30.565.10">
    <property type="entry name" value="Histidine kinase-like ATPase, C-terminal domain"/>
    <property type="match status" value="1"/>
</dbReference>
<dbReference type="EMBL" id="QJVJ01000005">
    <property type="protein sequence ID" value="PYI54330.1"/>
    <property type="molecule type" value="Genomic_DNA"/>
</dbReference>
<dbReference type="SUPFAM" id="SSF55874">
    <property type="entry name" value="ATPase domain of HSP90 chaperone/DNA topoisomerase II/histidine kinase"/>
    <property type="match status" value="1"/>
</dbReference>
<evidence type="ECO:0000256" key="5">
    <source>
        <dbReference type="ARBA" id="ARBA00022741"/>
    </source>
</evidence>
<evidence type="ECO:0000256" key="2">
    <source>
        <dbReference type="ARBA" id="ARBA00012438"/>
    </source>
</evidence>
<dbReference type="InterPro" id="IPR050980">
    <property type="entry name" value="2C_sensor_his_kinase"/>
</dbReference>
<feature type="transmembrane region" description="Helical" evidence="9">
    <location>
        <begin position="143"/>
        <end position="164"/>
    </location>
</feature>
<dbReference type="GO" id="GO:0000160">
    <property type="term" value="P:phosphorelay signal transduction system"/>
    <property type="evidence" value="ECO:0007669"/>
    <property type="project" value="UniProtKB-KW"/>
</dbReference>
<keyword evidence="7" id="KW-0067">ATP-binding</keyword>
<dbReference type="GO" id="GO:0005524">
    <property type="term" value="F:ATP binding"/>
    <property type="evidence" value="ECO:0007669"/>
    <property type="project" value="UniProtKB-KW"/>
</dbReference>
<dbReference type="GO" id="GO:0004673">
    <property type="term" value="F:protein histidine kinase activity"/>
    <property type="evidence" value="ECO:0007669"/>
    <property type="project" value="UniProtKB-EC"/>
</dbReference>
<dbReference type="SMART" id="SM00387">
    <property type="entry name" value="HATPase_c"/>
    <property type="match status" value="1"/>
</dbReference>
<evidence type="ECO:0000259" key="10">
    <source>
        <dbReference type="PROSITE" id="PS50109"/>
    </source>
</evidence>
<dbReference type="PANTHER" id="PTHR44936">
    <property type="entry name" value="SENSOR PROTEIN CREC"/>
    <property type="match status" value="1"/>
</dbReference>
<comment type="catalytic activity">
    <reaction evidence="1">
        <text>ATP + protein L-histidine = ADP + protein N-phospho-L-histidine.</text>
        <dbReference type="EC" id="2.7.13.3"/>
    </reaction>
</comment>
<feature type="transmembrane region" description="Helical" evidence="9">
    <location>
        <begin position="39"/>
        <end position="64"/>
    </location>
</feature>
<evidence type="ECO:0000256" key="3">
    <source>
        <dbReference type="ARBA" id="ARBA00022553"/>
    </source>
</evidence>
<keyword evidence="4" id="KW-0808">Transferase</keyword>
<accession>A0A2V5KIL5</accession>